<dbReference type="SUPFAM" id="SSF54001">
    <property type="entry name" value="Cysteine proteinases"/>
    <property type="match status" value="1"/>
</dbReference>
<dbReference type="EMBL" id="AAXT01000006">
    <property type="protein sequence ID" value="EDO05148.1"/>
    <property type="molecule type" value="Genomic_DNA"/>
</dbReference>
<dbReference type="SUPFAM" id="SSF75001">
    <property type="entry name" value="Dipeptidyl peptidase I (cathepsin C), exclusion domain"/>
    <property type="match status" value="1"/>
</dbReference>
<evidence type="ECO:0000256" key="10">
    <source>
        <dbReference type="ARBA" id="ARBA00023214"/>
    </source>
</evidence>
<dbReference type="InParanoid" id="A7AX75"/>
<keyword evidence="9" id="KW-0325">Glycoprotein</keyword>
<accession>A7AX75</accession>
<evidence type="ECO:0000313" key="18">
    <source>
        <dbReference type="Proteomes" id="UP000002173"/>
    </source>
</evidence>
<dbReference type="InterPro" id="IPR038765">
    <property type="entry name" value="Papain-like_cys_pep_sf"/>
</dbReference>
<dbReference type="STRING" id="5865.A7AX75"/>
<dbReference type="PRINTS" id="PR00705">
    <property type="entry name" value="PAPAIN"/>
</dbReference>
<dbReference type="OMA" id="NAVQKSW"/>
<comment type="caution">
    <text evidence="17">The sequence shown here is derived from an EMBL/GenBank/DDBJ whole genome shotgun (WGS) entry which is preliminary data.</text>
</comment>
<dbReference type="GO" id="GO:0008234">
    <property type="term" value="F:cysteine-type peptidase activity"/>
    <property type="evidence" value="ECO:0007669"/>
    <property type="project" value="InterPro"/>
</dbReference>
<dbReference type="PROSITE" id="PS00639">
    <property type="entry name" value="THIOL_PROTEASE_HIS"/>
    <property type="match status" value="1"/>
</dbReference>
<protein>
    <recommendedName>
        <fullName evidence="6">Dipeptidyl peptidase 1</fullName>
        <ecNumber evidence="5">3.4.14.1</ecNumber>
    </recommendedName>
    <alternativeName>
        <fullName evidence="12">Cathepsin C</fullName>
    </alternativeName>
    <alternativeName>
        <fullName evidence="11">Cathepsin J</fullName>
    </alternativeName>
    <alternativeName>
        <fullName evidence="14">Dipeptidyl peptidase I</fullName>
    </alternativeName>
    <alternativeName>
        <fullName evidence="13">Dipeptidyl transferase</fullName>
    </alternativeName>
</protein>
<evidence type="ECO:0000256" key="7">
    <source>
        <dbReference type="ARBA" id="ARBA00023145"/>
    </source>
</evidence>
<evidence type="ECO:0000256" key="11">
    <source>
        <dbReference type="ARBA" id="ARBA00029762"/>
    </source>
</evidence>
<evidence type="ECO:0000256" key="4">
    <source>
        <dbReference type="ARBA" id="ARBA00011610"/>
    </source>
</evidence>
<keyword evidence="10" id="KW-0868">Chloride</keyword>
<dbReference type="InterPro" id="IPR000169">
    <property type="entry name" value="Pept_cys_AS"/>
</dbReference>
<dbReference type="Proteomes" id="UP000002173">
    <property type="component" value="Chromosome 1"/>
</dbReference>
<dbReference type="FunCoup" id="A7AX75">
    <property type="interactions" value="4"/>
</dbReference>
<evidence type="ECO:0000256" key="3">
    <source>
        <dbReference type="ARBA" id="ARBA00008455"/>
    </source>
</evidence>
<dbReference type="InterPro" id="IPR000668">
    <property type="entry name" value="Peptidase_C1A_C"/>
</dbReference>
<evidence type="ECO:0000259" key="16">
    <source>
        <dbReference type="SMART" id="SM00645"/>
    </source>
</evidence>
<dbReference type="InterPro" id="IPR025660">
    <property type="entry name" value="Pept_his_AS"/>
</dbReference>
<comment type="catalytic activity">
    <reaction evidence="1">
        <text>Release of an N-terminal dipeptide, Xaa-Yaa-|-Zaa-, except when Xaa is Arg or Lys, or Yaa or Zaa is Pro.</text>
        <dbReference type="EC" id="3.4.14.1"/>
    </reaction>
</comment>
<feature type="domain" description="Peptidase C1A papain C-terminal" evidence="16">
    <location>
        <begin position="278"/>
        <end position="529"/>
    </location>
</feature>
<evidence type="ECO:0000256" key="2">
    <source>
        <dbReference type="ARBA" id="ARBA00001923"/>
    </source>
</evidence>
<comment type="function">
    <text evidence="15">Thiol protease. Has dipeptidylpeptidase activity. Active against a broad range of dipeptide substrates composed of both polar and hydrophobic amino acids. Proline cannot occupy the P1 position and arginine cannot occupy the P2 position of the substrate. Can act as both an exopeptidase and endopeptidase. Activates serine proteases such as elastase, cathepsin G and granzymes A and B.</text>
</comment>
<proteinExistence type="inferred from homology"/>
<evidence type="ECO:0000256" key="1">
    <source>
        <dbReference type="ARBA" id="ARBA00000738"/>
    </source>
</evidence>
<evidence type="ECO:0000256" key="14">
    <source>
        <dbReference type="ARBA" id="ARBA00032961"/>
    </source>
</evidence>
<evidence type="ECO:0000256" key="13">
    <source>
        <dbReference type="ARBA" id="ARBA00030778"/>
    </source>
</evidence>
<gene>
    <name evidence="17" type="ORF">BBOV_I000540</name>
</gene>
<comment type="subunit">
    <text evidence="4">Tetramer of heterotrimers consisting of exclusion domain, heavy- and light chains.</text>
</comment>
<dbReference type="InterPro" id="IPR013128">
    <property type="entry name" value="Peptidase_C1A"/>
</dbReference>
<dbReference type="AlphaFoldDB" id="A7AX75"/>
<dbReference type="GeneID" id="5476919"/>
<comment type="similarity">
    <text evidence="3">Belongs to the peptidase C1 family.</text>
</comment>
<evidence type="ECO:0000313" key="17">
    <source>
        <dbReference type="EMBL" id="EDO05148.1"/>
    </source>
</evidence>
<dbReference type="Pfam" id="PF00112">
    <property type="entry name" value="Peptidase_C1"/>
    <property type="match status" value="1"/>
</dbReference>
<dbReference type="EC" id="3.4.14.1" evidence="5"/>
<organism evidence="17 18">
    <name type="scientific">Babesia bovis</name>
    <dbReference type="NCBI Taxonomy" id="5865"/>
    <lineage>
        <taxon>Eukaryota</taxon>
        <taxon>Sar</taxon>
        <taxon>Alveolata</taxon>
        <taxon>Apicomplexa</taxon>
        <taxon>Aconoidasida</taxon>
        <taxon>Piroplasmida</taxon>
        <taxon>Babesiidae</taxon>
        <taxon>Babesia</taxon>
    </lineage>
</organism>
<name>A7AX75_BABBO</name>
<dbReference type="PROSITE" id="PS00139">
    <property type="entry name" value="THIOL_PROTEASE_CYS"/>
    <property type="match status" value="1"/>
</dbReference>
<dbReference type="VEuPathDB" id="PiroplasmaDB:BBOV_I000540"/>
<dbReference type="InterPro" id="IPR014882">
    <property type="entry name" value="CathepsinC_exc"/>
</dbReference>
<sequence length="546" mass="61347">MQSDVLGLWRIYETGSFHEKPQSCGGSLPNRNVDNLKLGDYRAYLENHYGKLNETVIELVDERYHRRSEAPPRNQWLYLGVRNPKEGQGVIGKWTMVYDEGLDIELGTTHYFGFFKYNKINSSSCPMIMEGSQEDSQGRVACYRTKASEIGIGWASRKIINNGRITYLYGCFYAEKIKKDERHSYVLDATAAATPSKSKPSSNMWVKKEYSQFTDLSPYRFLQLHKGVSYRSIHHCHMNKPAMDTNSALPRFLQEDKYHLYACEHARNSGDYYSNLALPRQWSWGDAFNGDADNFQTFGQGQCGSCYAMAGIYVLTKRIEIMMKKLYPGIDFGEVSIPSVQDMLECSPFNQGCYGGFPFLVGKHLTEFGVLSEDKSPYRMSNGGAVDTCSVDVLDPSERWYASGYGYVGGCYECTSELEIMREVYHNGPVAVALDAPQSLFQYSSGIYDDNPSNHGATCDLPHSGLNGWEYTNHAIAIVGWGEDEIDGIITKYWICKNTWGNDWGVGGFFKIKRGVNQCGIETQAVYIDPDLTRGIAAALIHGGAA</sequence>
<dbReference type="Pfam" id="PF08773">
    <property type="entry name" value="CathepsinC_exc"/>
    <property type="match status" value="1"/>
</dbReference>
<comment type="cofactor">
    <cofactor evidence="2">
        <name>chloride</name>
        <dbReference type="ChEBI" id="CHEBI:17996"/>
    </cofactor>
</comment>
<reference evidence="17 18" key="1">
    <citation type="journal article" date="2007" name="PLoS Pathog.">
        <title>Genome sequence of Babesia bovis and comparative analysis of apicomplexan hemoprotozoa.</title>
        <authorList>
            <person name="Brayton K.A."/>
            <person name="Lau A.O.T."/>
            <person name="Herndon D.R."/>
            <person name="Hannick L."/>
            <person name="Kappmeyer L.S."/>
            <person name="Berens S.J."/>
            <person name="Bidwell S.L."/>
            <person name="Brown W.C."/>
            <person name="Crabtree J."/>
            <person name="Fadrosh D."/>
            <person name="Feldblum T."/>
            <person name="Forberger H.A."/>
            <person name="Haas B.J."/>
            <person name="Howell J.M."/>
            <person name="Khouri H."/>
            <person name="Koo H."/>
            <person name="Mann D.J."/>
            <person name="Norimine J."/>
            <person name="Paulsen I.T."/>
            <person name="Radune D."/>
            <person name="Ren Q."/>
            <person name="Smith R.K. Jr."/>
            <person name="Suarez C.E."/>
            <person name="White O."/>
            <person name="Wortman J.R."/>
            <person name="Knowles D.P. Jr."/>
            <person name="McElwain T.F."/>
            <person name="Nene V.M."/>
        </authorList>
    </citation>
    <scope>NUCLEOTIDE SEQUENCE [LARGE SCALE GENOMIC DNA]</scope>
    <source>
        <strain evidence="17">T2Bo</strain>
    </source>
</reference>
<evidence type="ECO:0000256" key="5">
    <source>
        <dbReference type="ARBA" id="ARBA00012059"/>
    </source>
</evidence>
<dbReference type="GO" id="GO:0006508">
    <property type="term" value="P:proteolysis"/>
    <property type="evidence" value="ECO:0007669"/>
    <property type="project" value="InterPro"/>
</dbReference>
<dbReference type="eggNOG" id="KOG1543">
    <property type="taxonomic scope" value="Eukaryota"/>
</dbReference>
<evidence type="ECO:0000256" key="15">
    <source>
        <dbReference type="ARBA" id="ARBA00045556"/>
    </source>
</evidence>
<dbReference type="InterPro" id="IPR036496">
    <property type="entry name" value="CathepsinC_exc_dom_sf"/>
</dbReference>
<dbReference type="GO" id="GO:0008239">
    <property type="term" value="F:dipeptidyl-peptidase activity"/>
    <property type="evidence" value="ECO:0007669"/>
    <property type="project" value="UniProtKB-EC"/>
</dbReference>
<keyword evidence="18" id="KW-1185">Reference proteome</keyword>
<dbReference type="PROSITE" id="PS00640">
    <property type="entry name" value="THIOL_PROTEASE_ASN"/>
    <property type="match status" value="1"/>
</dbReference>
<evidence type="ECO:0000256" key="9">
    <source>
        <dbReference type="ARBA" id="ARBA00023180"/>
    </source>
</evidence>
<keyword evidence="8" id="KW-1015">Disulfide bond</keyword>
<dbReference type="KEGG" id="bbo:BBOV_I000540"/>
<keyword evidence="7" id="KW-0865">Zymogen</keyword>
<dbReference type="SMART" id="SM00645">
    <property type="entry name" value="Pept_C1"/>
    <property type="match status" value="1"/>
</dbReference>
<dbReference type="PANTHER" id="PTHR12411">
    <property type="entry name" value="CYSTEINE PROTEASE FAMILY C1-RELATED"/>
    <property type="match status" value="1"/>
</dbReference>
<evidence type="ECO:0000256" key="12">
    <source>
        <dbReference type="ARBA" id="ARBA00029779"/>
    </source>
</evidence>
<dbReference type="Gene3D" id="3.90.70.10">
    <property type="entry name" value="Cysteine proteinases"/>
    <property type="match status" value="1"/>
</dbReference>
<evidence type="ECO:0000256" key="6">
    <source>
        <dbReference type="ARBA" id="ARBA00014709"/>
    </source>
</evidence>
<evidence type="ECO:0000256" key="8">
    <source>
        <dbReference type="ARBA" id="ARBA00023157"/>
    </source>
</evidence>
<dbReference type="InterPro" id="IPR025661">
    <property type="entry name" value="Pept_asp_AS"/>
</dbReference>
<dbReference type="Gene3D" id="2.40.128.80">
    <property type="entry name" value="Cathepsin C, exclusion domain"/>
    <property type="match status" value="1"/>
</dbReference>